<evidence type="ECO:0000313" key="2">
    <source>
        <dbReference type="Proteomes" id="UP000203733"/>
    </source>
</evidence>
<dbReference type="EMBL" id="EF203088">
    <property type="protein sequence ID" value="ABO45343.1"/>
    <property type="molecule type" value="Genomic_DNA"/>
</dbReference>
<dbReference type="GeneID" id="4960825"/>
<name>A4L1X3_9VIRU</name>
<accession>A4L1X3</accession>
<protein>
    <submittedName>
        <fullName evidence="1">Uncharacterized protein</fullName>
    </submittedName>
</protein>
<organism evidence="1 2">
    <name type="scientific">Gryllus bimaculatus nudivirus</name>
    <dbReference type="NCBI Taxonomy" id="432587"/>
    <lineage>
        <taxon>Viruses</taxon>
        <taxon>Viruses incertae sedis</taxon>
        <taxon>Naldaviricetes</taxon>
        <taxon>Lefavirales</taxon>
        <taxon>Nudiviridae</taxon>
        <taxon>Alphanudivirus</taxon>
        <taxon>Alphanudivirus grybimaculati</taxon>
    </lineage>
</organism>
<sequence>MFTDPLPKTCPCKDSIACFFASYIVFCNRRNVTPNLQTNYKTIKCVNDIKFPKILVNDTLVELCTGIIFRNFVLKFCKSHKDFHIDILNTELFTNSFDFEIFSKI</sequence>
<evidence type="ECO:0000313" key="1">
    <source>
        <dbReference type="EMBL" id="ABO45343.1"/>
    </source>
</evidence>
<dbReference type="KEGG" id="vg:4960825"/>
<proteinExistence type="predicted"/>
<dbReference type="RefSeq" id="YP_001111277.1">
    <property type="nucleotide sequence ID" value="NC_009240.1"/>
</dbReference>
<dbReference type="Proteomes" id="UP000203733">
    <property type="component" value="Segment"/>
</dbReference>
<reference evidence="1 2" key="1">
    <citation type="journal article" date="2007" name="J. Virol.">
        <title>The genome of Gryllus bimaculatus nudivirus indicates an ancient diversification of baculovirus-related nonoccluded nudiviruses of insects.</title>
        <authorList>
            <person name="Wang Y."/>
            <person name="Kleespies R.G."/>
            <person name="Huger A.M."/>
            <person name="Jehle J.A."/>
        </authorList>
    </citation>
    <scope>NUCLEOTIDE SEQUENCE [LARGE SCALE GENOMIC DNA]</scope>
</reference>
<keyword evidence="2" id="KW-1185">Reference proteome</keyword>